<reference evidence="3" key="1">
    <citation type="journal article" date="2020" name="Stud. Mycol.">
        <title>101 Dothideomycetes genomes: A test case for predicting lifestyles and emergence of pathogens.</title>
        <authorList>
            <person name="Haridas S."/>
            <person name="Albert R."/>
            <person name="Binder M."/>
            <person name="Bloem J."/>
            <person name="LaButti K."/>
            <person name="Salamov A."/>
            <person name="Andreopoulos B."/>
            <person name="Baker S."/>
            <person name="Barry K."/>
            <person name="Bills G."/>
            <person name="Bluhm B."/>
            <person name="Cannon C."/>
            <person name="Castanera R."/>
            <person name="Culley D."/>
            <person name="Daum C."/>
            <person name="Ezra D."/>
            <person name="Gonzalez J."/>
            <person name="Henrissat B."/>
            <person name="Kuo A."/>
            <person name="Liang C."/>
            <person name="Lipzen A."/>
            <person name="Lutzoni F."/>
            <person name="Magnuson J."/>
            <person name="Mondo S."/>
            <person name="Nolan M."/>
            <person name="Ohm R."/>
            <person name="Pangilinan J."/>
            <person name="Park H.-J."/>
            <person name="Ramirez L."/>
            <person name="Alfaro M."/>
            <person name="Sun H."/>
            <person name="Tritt A."/>
            <person name="Yoshinaga Y."/>
            <person name="Zwiers L.-H."/>
            <person name="Turgeon B."/>
            <person name="Goodwin S."/>
            <person name="Spatafora J."/>
            <person name="Crous P."/>
            <person name="Grigoriev I."/>
        </authorList>
    </citation>
    <scope>NUCLEOTIDE SEQUENCE [LARGE SCALE GENOMIC DNA]</scope>
    <source>
        <strain evidence="3">CECT 20119</strain>
    </source>
</reference>
<evidence type="ECO:0000313" key="2">
    <source>
        <dbReference type="EMBL" id="KAF2220892.1"/>
    </source>
</evidence>
<keyword evidence="3" id="KW-1185">Reference proteome</keyword>
<feature type="chain" id="PRO_5025473556" description="Secreted protein" evidence="1">
    <location>
        <begin position="19"/>
        <end position="78"/>
    </location>
</feature>
<sequence>MTSGGCRSILICLVTVWSRRCVMQTFQVLCLPRNDNKPSLSSMLIVWCIRPNRNRVAAKMSMTTSLYEAFDVLRIGNS</sequence>
<accession>A0A6A6G592</accession>
<dbReference type="AlphaFoldDB" id="A0A6A6G592"/>
<dbReference type="OrthoDB" id="10351768at2759"/>
<name>A0A6A6G592_9PEZI</name>
<organism evidence="2 3">
    <name type="scientific">Elsinoe ampelina</name>
    <dbReference type="NCBI Taxonomy" id="302913"/>
    <lineage>
        <taxon>Eukaryota</taxon>
        <taxon>Fungi</taxon>
        <taxon>Dikarya</taxon>
        <taxon>Ascomycota</taxon>
        <taxon>Pezizomycotina</taxon>
        <taxon>Dothideomycetes</taxon>
        <taxon>Dothideomycetidae</taxon>
        <taxon>Myriangiales</taxon>
        <taxon>Elsinoaceae</taxon>
        <taxon>Elsinoe</taxon>
    </lineage>
</organism>
<proteinExistence type="predicted"/>
<protein>
    <recommendedName>
        <fullName evidence="4">Secreted protein</fullName>
    </recommendedName>
</protein>
<evidence type="ECO:0000256" key="1">
    <source>
        <dbReference type="SAM" id="SignalP"/>
    </source>
</evidence>
<keyword evidence="1" id="KW-0732">Signal</keyword>
<evidence type="ECO:0008006" key="4">
    <source>
        <dbReference type="Google" id="ProtNLM"/>
    </source>
</evidence>
<dbReference type="EMBL" id="ML992511">
    <property type="protein sequence ID" value="KAF2220892.1"/>
    <property type="molecule type" value="Genomic_DNA"/>
</dbReference>
<gene>
    <name evidence="2" type="ORF">BDZ85DRAFT_21284</name>
</gene>
<dbReference type="Proteomes" id="UP000799538">
    <property type="component" value="Unassembled WGS sequence"/>
</dbReference>
<evidence type="ECO:0000313" key="3">
    <source>
        <dbReference type="Proteomes" id="UP000799538"/>
    </source>
</evidence>
<feature type="signal peptide" evidence="1">
    <location>
        <begin position="1"/>
        <end position="18"/>
    </location>
</feature>